<dbReference type="InterPro" id="IPR037401">
    <property type="entry name" value="SnoaL-like"/>
</dbReference>
<dbReference type="Proteomes" id="UP000246569">
    <property type="component" value="Unassembled WGS sequence"/>
</dbReference>
<dbReference type="OrthoDB" id="1115105at2"/>
<proteinExistence type="predicted"/>
<dbReference type="Pfam" id="PF12680">
    <property type="entry name" value="SnoaL_2"/>
    <property type="match status" value="1"/>
</dbReference>
<dbReference type="AlphaFoldDB" id="A0A317MWZ4"/>
<keyword evidence="3" id="KW-1185">Reference proteome</keyword>
<sequence length="137" mass="15414">MSATLPDPVAENLRIIDQHIREEAGNPDAVMPLYTDDIVLEVPGRGLRFEGRAAIRANYIAMFASMGRVEIEPLERFATAERAVDDMIVRFRLIGSGFSNAPFPVGSRVEVRLLHVFAMRNGKIARETVFEAWKRLD</sequence>
<dbReference type="InterPro" id="IPR032710">
    <property type="entry name" value="NTF2-like_dom_sf"/>
</dbReference>
<feature type="domain" description="SnoaL-like" evidence="1">
    <location>
        <begin position="23"/>
        <end position="126"/>
    </location>
</feature>
<dbReference type="RefSeq" id="WP_110017651.1">
    <property type="nucleotide sequence ID" value="NZ_QGTJ01000003.1"/>
</dbReference>
<gene>
    <name evidence="2" type="ORF">C7443_10361</name>
</gene>
<organism evidence="2 3">
    <name type="scientific">Plasticicumulans acidivorans</name>
    <dbReference type="NCBI Taxonomy" id="886464"/>
    <lineage>
        <taxon>Bacteria</taxon>
        <taxon>Pseudomonadati</taxon>
        <taxon>Pseudomonadota</taxon>
        <taxon>Gammaproteobacteria</taxon>
        <taxon>Candidatus Competibacteraceae</taxon>
        <taxon>Plasticicumulans</taxon>
    </lineage>
</organism>
<evidence type="ECO:0000313" key="2">
    <source>
        <dbReference type="EMBL" id="PWV63137.1"/>
    </source>
</evidence>
<dbReference type="SUPFAM" id="SSF54427">
    <property type="entry name" value="NTF2-like"/>
    <property type="match status" value="1"/>
</dbReference>
<protein>
    <submittedName>
        <fullName evidence="2">SnoaL-like protein</fullName>
    </submittedName>
</protein>
<dbReference type="Gene3D" id="3.10.450.50">
    <property type="match status" value="1"/>
</dbReference>
<evidence type="ECO:0000259" key="1">
    <source>
        <dbReference type="Pfam" id="PF12680"/>
    </source>
</evidence>
<name>A0A317MWZ4_9GAMM</name>
<evidence type="ECO:0000313" key="3">
    <source>
        <dbReference type="Proteomes" id="UP000246569"/>
    </source>
</evidence>
<accession>A0A317MWZ4</accession>
<comment type="caution">
    <text evidence="2">The sequence shown here is derived from an EMBL/GenBank/DDBJ whole genome shotgun (WGS) entry which is preliminary data.</text>
</comment>
<dbReference type="EMBL" id="QGTJ01000003">
    <property type="protein sequence ID" value="PWV63137.1"/>
    <property type="molecule type" value="Genomic_DNA"/>
</dbReference>
<reference evidence="2 3" key="1">
    <citation type="submission" date="2018-05" db="EMBL/GenBank/DDBJ databases">
        <title>Genomic Encyclopedia of Type Strains, Phase IV (KMG-IV): sequencing the most valuable type-strain genomes for metagenomic binning, comparative biology and taxonomic classification.</title>
        <authorList>
            <person name="Goeker M."/>
        </authorList>
    </citation>
    <scope>NUCLEOTIDE SEQUENCE [LARGE SCALE GENOMIC DNA]</scope>
    <source>
        <strain evidence="2 3">DSM 23606</strain>
    </source>
</reference>